<gene>
    <name evidence="1" type="ORF">Amon01_000563600</name>
</gene>
<dbReference type="AlphaFoldDB" id="A0A9W7DIA0"/>
<organism evidence="1 2">
    <name type="scientific">Ambrosiozyma monospora</name>
    <name type="common">Yeast</name>
    <name type="synonym">Endomycopsis monosporus</name>
    <dbReference type="NCBI Taxonomy" id="43982"/>
    <lineage>
        <taxon>Eukaryota</taxon>
        <taxon>Fungi</taxon>
        <taxon>Dikarya</taxon>
        <taxon>Ascomycota</taxon>
        <taxon>Saccharomycotina</taxon>
        <taxon>Pichiomycetes</taxon>
        <taxon>Pichiales</taxon>
        <taxon>Pichiaceae</taxon>
        <taxon>Ambrosiozyma</taxon>
    </lineage>
</organism>
<sequence>MIQIACSKLPSPHQRTGLISAVLIQFSTRCTFSSKLKTSIVTPTDDITYKDWLKRNNITPTDPVADIHVDYSLPSAFDGKTHAKIPNPYRPVELLTLDEVKETLNAKNTLSFGSDLNLDGEETLLQSSDGLDTTATDNISIEHTIEYDAEERRLKVKKPE</sequence>
<evidence type="ECO:0000313" key="1">
    <source>
        <dbReference type="EMBL" id="GMG39807.1"/>
    </source>
</evidence>
<dbReference type="OrthoDB" id="5423336at2759"/>
<name>A0A9W7DIA0_AMBMO</name>
<comment type="caution">
    <text evidence="1">The sequence shown here is derived from an EMBL/GenBank/DDBJ whole genome shotgun (WGS) entry which is preliminary data.</text>
</comment>
<keyword evidence="2" id="KW-1185">Reference proteome</keyword>
<evidence type="ECO:0000313" key="2">
    <source>
        <dbReference type="Proteomes" id="UP001165063"/>
    </source>
</evidence>
<dbReference type="EMBL" id="BSXU01003212">
    <property type="protein sequence ID" value="GMG39807.1"/>
    <property type="molecule type" value="Genomic_DNA"/>
</dbReference>
<accession>A0A9W7DIA0</accession>
<reference evidence="1" key="1">
    <citation type="submission" date="2023-04" db="EMBL/GenBank/DDBJ databases">
        <title>Ambrosiozyma monospora NBRC 1965.</title>
        <authorList>
            <person name="Ichikawa N."/>
            <person name="Sato H."/>
            <person name="Tonouchi N."/>
        </authorList>
    </citation>
    <scope>NUCLEOTIDE SEQUENCE</scope>
    <source>
        <strain evidence="1">NBRC 1965</strain>
    </source>
</reference>
<proteinExistence type="predicted"/>
<protein>
    <submittedName>
        <fullName evidence="1">Unnamed protein product</fullName>
    </submittedName>
</protein>
<dbReference type="Proteomes" id="UP001165063">
    <property type="component" value="Unassembled WGS sequence"/>
</dbReference>